<organism evidence="1 2">
    <name type="scientific">Gossypium stocksii</name>
    <dbReference type="NCBI Taxonomy" id="47602"/>
    <lineage>
        <taxon>Eukaryota</taxon>
        <taxon>Viridiplantae</taxon>
        <taxon>Streptophyta</taxon>
        <taxon>Embryophyta</taxon>
        <taxon>Tracheophyta</taxon>
        <taxon>Spermatophyta</taxon>
        <taxon>Magnoliopsida</taxon>
        <taxon>eudicotyledons</taxon>
        <taxon>Gunneridae</taxon>
        <taxon>Pentapetalae</taxon>
        <taxon>rosids</taxon>
        <taxon>malvids</taxon>
        <taxon>Malvales</taxon>
        <taxon>Malvaceae</taxon>
        <taxon>Malvoideae</taxon>
        <taxon>Gossypium</taxon>
    </lineage>
</organism>
<name>A0A9D4A745_9ROSI</name>
<sequence>SINAHYNLPEGPDEHSEFTSKITTEQLQHVLQDLCIDGTKRTISHHNCHTIDRVALNPYYRVWCHFLKS</sequence>
<dbReference type="OrthoDB" id="1714944at2759"/>
<comment type="caution">
    <text evidence="1">The sequence shown here is derived from an EMBL/GenBank/DDBJ whole genome shotgun (WGS) entry which is preliminary data.</text>
</comment>
<evidence type="ECO:0000313" key="2">
    <source>
        <dbReference type="Proteomes" id="UP000828251"/>
    </source>
</evidence>
<dbReference type="Proteomes" id="UP000828251">
    <property type="component" value="Unassembled WGS sequence"/>
</dbReference>
<dbReference type="AlphaFoldDB" id="A0A9D4A745"/>
<proteinExistence type="predicted"/>
<evidence type="ECO:0000313" key="1">
    <source>
        <dbReference type="EMBL" id="KAH1091673.1"/>
    </source>
</evidence>
<gene>
    <name evidence="1" type="ORF">J1N35_018930</name>
</gene>
<protein>
    <submittedName>
        <fullName evidence="1">Uncharacterized protein</fullName>
    </submittedName>
</protein>
<keyword evidence="2" id="KW-1185">Reference proteome</keyword>
<dbReference type="EMBL" id="JAIQCV010000006">
    <property type="protein sequence ID" value="KAH1091673.1"/>
    <property type="molecule type" value="Genomic_DNA"/>
</dbReference>
<feature type="non-terminal residue" evidence="1">
    <location>
        <position position="1"/>
    </location>
</feature>
<reference evidence="1 2" key="1">
    <citation type="journal article" date="2021" name="Plant Biotechnol. J.">
        <title>Multi-omics assisted identification of the key and species-specific regulatory components of drought-tolerant mechanisms in Gossypium stocksii.</title>
        <authorList>
            <person name="Yu D."/>
            <person name="Ke L."/>
            <person name="Zhang D."/>
            <person name="Wu Y."/>
            <person name="Sun Y."/>
            <person name="Mei J."/>
            <person name="Sun J."/>
            <person name="Sun Y."/>
        </authorList>
    </citation>
    <scope>NUCLEOTIDE SEQUENCE [LARGE SCALE GENOMIC DNA]</scope>
    <source>
        <strain evidence="2">cv. E1</strain>
        <tissue evidence="1">Leaf</tissue>
    </source>
</reference>
<accession>A0A9D4A745</accession>